<evidence type="ECO:0000313" key="11">
    <source>
        <dbReference type="Proteomes" id="UP000290538"/>
    </source>
</evidence>
<dbReference type="PANTHER" id="PTHR11573:SF6">
    <property type="entry name" value="RIBONUCLEOSIDE-DIPHOSPHATE REDUCTASE LARGE SUBUNIT"/>
    <property type="match status" value="1"/>
</dbReference>
<dbReference type="UniPathway" id="UPA00326"/>
<dbReference type="GO" id="GO:0004748">
    <property type="term" value="F:ribonucleoside-diphosphate reductase activity, thioredoxin disulfide as acceptor"/>
    <property type="evidence" value="ECO:0007669"/>
    <property type="project" value="UniProtKB-EC"/>
</dbReference>
<evidence type="ECO:0000256" key="1">
    <source>
        <dbReference type="ARBA" id="ARBA00010406"/>
    </source>
</evidence>
<dbReference type="InterPro" id="IPR003587">
    <property type="entry name" value="Hint_dom_N"/>
</dbReference>
<dbReference type="InterPro" id="IPR000788">
    <property type="entry name" value="RNR_lg_C"/>
</dbReference>
<evidence type="ECO:0000256" key="7">
    <source>
        <dbReference type="PROSITE-ProRule" id="PRU00492"/>
    </source>
</evidence>
<dbReference type="InterPro" id="IPR008926">
    <property type="entry name" value="RNR_R1-su_N"/>
</dbReference>
<reference evidence="10 11" key="1">
    <citation type="submission" date="2019-01" db="EMBL/GenBank/DDBJ databases">
        <title>Complete genome sequence of Campylobacter bacteriophage CP20.</title>
        <authorList>
            <person name="Connerton I.F."/>
        </authorList>
    </citation>
    <scope>NUCLEOTIDE SEQUENCE [LARGE SCALE GENOMIC DNA]</scope>
</reference>
<accession>A0A410T7V1</accession>
<protein>
    <recommendedName>
        <fullName evidence="2 8">Ribonucleoside-diphosphate reductase</fullName>
        <ecNumber evidence="2 8">1.17.4.1</ecNumber>
    </recommendedName>
</protein>
<dbReference type="Pfam" id="PF02867">
    <property type="entry name" value="Ribonuc_red_lgC"/>
    <property type="match status" value="1"/>
</dbReference>
<dbReference type="InterPro" id="IPR006141">
    <property type="entry name" value="Intein_N"/>
</dbReference>
<sequence>MNLDTIHIVKNNGEREIFDAEKIHKHLHFACQNLDVDIISIIKDARLKIFDGAKSVDIQDSLIKSAQEKISEDSPDYELVAGRLLNQKLRKEVYKQYTPLDFKSQVKERIKKGFYTEDLNAYSDEELDYFGSLINYELDNELPYSALNQMYSKYLIKHNKKCIEVPQEVFILIPMAIFYNTDIEYRKKYVKLGYELLSQRKISLPTPVMNGARTSYKKFISCNLLNFGDSVESFARGLEAILKCTSAKSGLGINTSFIRGLGAPVGKPSRLDHTGMLPIVKAIESATSALIQHGRGGASNLSMPFFHYEIELFSQLGDSKGSLENRARHTDQTIIINKWFLEKALNKEDIFLFHMNAVGNKDPKLDLYDALGDYKRFDELYKHYSAKVPNKSKKKINAYDLLSLIINERMITGRVYIVFADNFVNSSFKENLYMTNLCCLAGDTIVETSQGPKFLKDIKKGDLVLSYNQDTKKYEYKEVLAAVLTNPEAEVFEVEFNGKVVICTGDHKFLTQRGYIEAQHLLESDTIVECSSRI</sequence>
<keyword evidence="5 8" id="KW-0560">Oxidoreductase</keyword>
<dbReference type="SMART" id="SM00306">
    <property type="entry name" value="HintN"/>
    <property type="match status" value="1"/>
</dbReference>
<organism evidence="10 11">
    <name type="scientific">Campylobacter phage CP20</name>
    <dbReference type="NCBI Taxonomy" id="2506428"/>
    <lineage>
        <taxon>Viruses</taxon>
        <taxon>Duplodnaviria</taxon>
        <taxon>Heunggongvirae</taxon>
        <taxon>Uroviricota</taxon>
        <taxon>Caudoviricetes</taxon>
        <taxon>Connertonviridae</taxon>
        <taxon>Firehammervirus</taxon>
        <taxon>Firehammervirus CPt10</taxon>
    </lineage>
</organism>
<dbReference type="CDD" id="cd00081">
    <property type="entry name" value="Hint"/>
    <property type="match status" value="1"/>
</dbReference>
<dbReference type="Gene3D" id="3.20.70.20">
    <property type="match status" value="1"/>
</dbReference>
<evidence type="ECO:0000256" key="6">
    <source>
        <dbReference type="ARBA" id="ARBA00023116"/>
    </source>
</evidence>
<keyword evidence="4 7" id="KW-0067">ATP-binding</keyword>
<dbReference type="InterPro" id="IPR013509">
    <property type="entry name" value="RNR_lsu_N"/>
</dbReference>
<dbReference type="EC" id="1.17.4.1" evidence="2 8"/>
<dbReference type="PANTHER" id="PTHR11573">
    <property type="entry name" value="RIBONUCLEOSIDE-DIPHOSPHATE REDUCTASE LARGE CHAIN"/>
    <property type="match status" value="1"/>
</dbReference>
<proteinExistence type="inferred from homology"/>
<dbReference type="InterPro" id="IPR039718">
    <property type="entry name" value="Rrm1"/>
</dbReference>
<dbReference type="Pfam" id="PF03477">
    <property type="entry name" value="ATP-cone"/>
    <property type="match status" value="1"/>
</dbReference>
<dbReference type="InterPro" id="IPR036844">
    <property type="entry name" value="Hint_dom_sf"/>
</dbReference>
<comment type="similarity">
    <text evidence="1 8">Belongs to the ribonucleoside diphosphate reductase large chain family.</text>
</comment>
<evidence type="ECO:0000313" key="10">
    <source>
        <dbReference type="EMBL" id="QAU04876.1"/>
    </source>
</evidence>
<dbReference type="PROSITE" id="PS51161">
    <property type="entry name" value="ATP_CONE"/>
    <property type="match status" value="1"/>
</dbReference>
<comment type="function">
    <text evidence="8">Provides the precursors necessary for DNA synthesis. Catalyzes the biosynthesis of deoxyribonucleotides from the corresponding ribonucleotides.</text>
</comment>
<evidence type="ECO:0000256" key="4">
    <source>
        <dbReference type="ARBA" id="ARBA00022840"/>
    </source>
</evidence>
<dbReference type="GO" id="GO:0016539">
    <property type="term" value="P:intein-mediated protein splicing"/>
    <property type="evidence" value="ECO:0007669"/>
    <property type="project" value="InterPro"/>
</dbReference>
<dbReference type="PROSITE" id="PS50817">
    <property type="entry name" value="INTEIN_N_TER"/>
    <property type="match status" value="1"/>
</dbReference>
<dbReference type="Proteomes" id="UP000290538">
    <property type="component" value="Segment"/>
</dbReference>
<evidence type="ECO:0000256" key="3">
    <source>
        <dbReference type="ARBA" id="ARBA00022741"/>
    </source>
</evidence>
<evidence type="ECO:0000259" key="9">
    <source>
        <dbReference type="PROSITE" id="PS51161"/>
    </source>
</evidence>
<dbReference type="InterPro" id="IPR005144">
    <property type="entry name" value="ATP-cone_dom"/>
</dbReference>
<dbReference type="Pfam" id="PF00317">
    <property type="entry name" value="Ribonuc_red_lgN"/>
    <property type="match status" value="1"/>
</dbReference>
<dbReference type="SUPFAM" id="SSF51998">
    <property type="entry name" value="PFL-like glycyl radical enzymes"/>
    <property type="match status" value="1"/>
</dbReference>
<dbReference type="SUPFAM" id="SSF51294">
    <property type="entry name" value="Hedgehog/intein (Hint) domain"/>
    <property type="match status" value="1"/>
</dbReference>
<dbReference type="SUPFAM" id="SSF48168">
    <property type="entry name" value="R1 subunit of ribonucleotide reductase, N-terminal domain"/>
    <property type="match status" value="1"/>
</dbReference>
<keyword evidence="3 7" id="KW-0547">Nucleotide-binding</keyword>
<feature type="domain" description="ATP-cone" evidence="9">
    <location>
        <begin position="6"/>
        <end position="95"/>
    </location>
</feature>
<comment type="catalytic activity">
    <reaction evidence="8">
        <text>a 2'-deoxyribonucleoside 5'-diphosphate + [thioredoxin]-disulfide + H2O = a ribonucleoside 5'-diphosphate + [thioredoxin]-dithiol</text>
        <dbReference type="Rhea" id="RHEA:23252"/>
        <dbReference type="Rhea" id="RHEA-COMP:10698"/>
        <dbReference type="Rhea" id="RHEA-COMP:10700"/>
        <dbReference type="ChEBI" id="CHEBI:15377"/>
        <dbReference type="ChEBI" id="CHEBI:29950"/>
        <dbReference type="ChEBI" id="CHEBI:50058"/>
        <dbReference type="ChEBI" id="CHEBI:57930"/>
        <dbReference type="ChEBI" id="CHEBI:73316"/>
        <dbReference type="EC" id="1.17.4.1"/>
    </reaction>
</comment>
<evidence type="ECO:0000256" key="8">
    <source>
        <dbReference type="RuleBase" id="RU003410"/>
    </source>
</evidence>
<dbReference type="GO" id="GO:0005524">
    <property type="term" value="F:ATP binding"/>
    <property type="evidence" value="ECO:0007669"/>
    <property type="project" value="UniProtKB-UniRule"/>
</dbReference>
<dbReference type="GO" id="GO:0009263">
    <property type="term" value="P:deoxyribonucleotide biosynthetic process"/>
    <property type="evidence" value="ECO:0007669"/>
    <property type="project" value="UniProtKB-KW"/>
</dbReference>
<keyword evidence="6 8" id="KW-0215">Deoxyribonucleotide synthesis</keyword>
<evidence type="ECO:0000256" key="5">
    <source>
        <dbReference type="ARBA" id="ARBA00023002"/>
    </source>
</evidence>
<dbReference type="EMBL" id="MK408758">
    <property type="protein sequence ID" value="QAU04876.1"/>
    <property type="molecule type" value="Genomic_DNA"/>
</dbReference>
<name>A0A410T7V1_9CAUD</name>
<dbReference type="Pfam" id="PF07591">
    <property type="entry name" value="PT-HINT"/>
    <property type="match status" value="1"/>
</dbReference>
<evidence type="ECO:0000256" key="2">
    <source>
        <dbReference type="ARBA" id="ARBA00012274"/>
    </source>
</evidence>
<dbReference type="Gene3D" id="2.170.16.10">
    <property type="entry name" value="Hedgehog/Intein (Hint) domain"/>
    <property type="match status" value="1"/>
</dbReference>